<keyword evidence="2" id="KW-1185">Reference proteome</keyword>
<name>B6H987_PENRW</name>
<dbReference type="Proteomes" id="UP000000724">
    <property type="component" value="Contig Pc00c16"/>
</dbReference>
<dbReference type="VEuPathDB" id="FungiDB:PCH_Pc16g10680"/>
<organism evidence="1 2">
    <name type="scientific">Penicillium rubens (strain ATCC 28089 / DSM 1075 / NRRL 1951 / Wisconsin 54-1255)</name>
    <name type="common">Penicillium chrysogenum</name>
    <dbReference type="NCBI Taxonomy" id="500485"/>
    <lineage>
        <taxon>Eukaryota</taxon>
        <taxon>Fungi</taxon>
        <taxon>Dikarya</taxon>
        <taxon>Ascomycota</taxon>
        <taxon>Pezizomycotina</taxon>
        <taxon>Eurotiomycetes</taxon>
        <taxon>Eurotiomycetidae</taxon>
        <taxon>Eurotiales</taxon>
        <taxon>Aspergillaceae</taxon>
        <taxon>Penicillium</taxon>
        <taxon>Penicillium chrysogenum species complex</taxon>
    </lineage>
</organism>
<reference evidence="1 2" key="1">
    <citation type="journal article" date="2008" name="Nat. Biotechnol.">
        <title>Genome sequencing and analysis of the filamentous fungus Penicillium chrysogenum.</title>
        <authorList>
            <person name="van den Berg M.A."/>
            <person name="Albang R."/>
            <person name="Albermann K."/>
            <person name="Badger J.H."/>
            <person name="Daran J.-M."/>
            <person name="Driessen A.J.M."/>
            <person name="Garcia-Estrada C."/>
            <person name="Fedorova N.D."/>
            <person name="Harris D.M."/>
            <person name="Heijne W.H.M."/>
            <person name="Joardar V.S."/>
            <person name="Kiel J.A.K.W."/>
            <person name="Kovalchuk A."/>
            <person name="Martin J.F."/>
            <person name="Nierman W.C."/>
            <person name="Nijland J.G."/>
            <person name="Pronk J.T."/>
            <person name="Roubos J.A."/>
            <person name="van der Klei I.J."/>
            <person name="van Peij N.N.M.E."/>
            <person name="Veenhuis M."/>
            <person name="von Doehren H."/>
            <person name="Wagner C."/>
            <person name="Wortman J.R."/>
            <person name="Bovenberg R.A.L."/>
        </authorList>
    </citation>
    <scope>NUCLEOTIDE SEQUENCE [LARGE SCALE GENOMIC DNA]</scope>
    <source>
        <strain evidence="2">ATCC 28089 / DSM 1075 / NRRL 1951 / Wisconsin 54-1255</strain>
    </source>
</reference>
<dbReference type="EMBL" id="AM920431">
    <property type="protein sequence ID" value="CAP93738.1"/>
    <property type="molecule type" value="Genomic_DNA"/>
</dbReference>
<dbReference type="HOGENOM" id="CLU_1415606_0_0_1"/>
<sequence length="192" mass="21356">MFSKRVQRIKVLATWRPKPADLGMCTGLRDRTVPGRIPRYGCASWPLGQVGPGSLYEYAYCSWVDSARPFFKVKNFLQLKREAQLCSLCLLMEVGIDDNCKSQAGLWKVERGHNLVEEGAPAVSQSKHHQPCCPCGREYWPDKTSTAALRNRVGTFEEEGYRESHQTDFVPSGCCPTCGSSTGSCALIMSIL</sequence>
<gene>
    <name evidence="1" type="ORF">Pc16g10680</name>
    <name evidence="1" type="ORF">PCH_Pc16g10680</name>
</gene>
<accession>B6H987</accession>
<proteinExistence type="predicted"/>
<dbReference type="AlphaFoldDB" id="B6H987"/>
<protein>
    <submittedName>
        <fullName evidence="1">Uncharacterized protein</fullName>
    </submittedName>
</protein>
<evidence type="ECO:0000313" key="1">
    <source>
        <dbReference type="EMBL" id="CAP93738.1"/>
    </source>
</evidence>
<evidence type="ECO:0000313" key="2">
    <source>
        <dbReference type="Proteomes" id="UP000000724"/>
    </source>
</evidence>